<evidence type="ECO:0000256" key="1">
    <source>
        <dbReference type="SAM" id="MobiDB-lite"/>
    </source>
</evidence>
<feature type="region of interest" description="Disordered" evidence="1">
    <location>
        <begin position="50"/>
        <end position="88"/>
    </location>
</feature>
<gene>
    <name evidence="2" type="ORF">CK820_G0042013</name>
</gene>
<organism evidence="2 3">
    <name type="scientific">Pan troglodytes</name>
    <name type="common">Chimpanzee</name>
    <dbReference type="NCBI Taxonomy" id="9598"/>
    <lineage>
        <taxon>Eukaryota</taxon>
        <taxon>Metazoa</taxon>
        <taxon>Chordata</taxon>
        <taxon>Craniata</taxon>
        <taxon>Vertebrata</taxon>
        <taxon>Euteleostomi</taxon>
        <taxon>Mammalia</taxon>
        <taxon>Eutheria</taxon>
        <taxon>Euarchontoglires</taxon>
        <taxon>Primates</taxon>
        <taxon>Haplorrhini</taxon>
        <taxon>Catarrhini</taxon>
        <taxon>Hominidae</taxon>
        <taxon>Pan</taxon>
    </lineage>
</organism>
<dbReference type="Proteomes" id="UP000236370">
    <property type="component" value="Unassembled WGS sequence"/>
</dbReference>
<dbReference type="AlphaFoldDB" id="A0A2J8K3H0"/>
<evidence type="ECO:0000313" key="3">
    <source>
        <dbReference type="Proteomes" id="UP000236370"/>
    </source>
</evidence>
<sequence length="88" mass="9452">MQTGSCRATQPSVQSSLASGYQLPAALSSAGWHPARGKAEQVCEAKCLRGAPRGENPEEKETARIGPGKRRDGAAYAEWRGRPPFGRR</sequence>
<dbReference type="EMBL" id="NBAG03000396">
    <property type="protein sequence ID" value="PNI29541.1"/>
    <property type="molecule type" value="Genomic_DNA"/>
</dbReference>
<reference evidence="2 3" key="1">
    <citation type="submission" date="2017-12" db="EMBL/GenBank/DDBJ databases">
        <title>High-resolution comparative analysis of great ape genomes.</title>
        <authorList>
            <person name="Pollen A."/>
            <person name="Hastie A."/>
            <person name="Hormozdiari F."/>
            <person name="Dougherty M."/>
            <person name="Liu R."/>
            <person name="Chaisson M."/>
            <person name="Hoppe E."/>
            <person name="Hill C."/>
            <person name="Pang A."/>
            <person name="Hillier L."/>
            <person name="Baker C."/>
            <person name="Armstrong J."/>
            <person name="Shendure J."/>
            <person name="Paten B."/>
            <person name="Wilson R."/>
            <person name="Chao H."/>
            <person name="Schneider V."/>
            <person name="Ventura M."/>
            <person name="Kronenberg Z."/>
            <person name="Murali S."/>
            <person name="Gordon D."/>
            <person name="Cantsilieris S."/>
            <person name="Munson K."/>
            <person name="Nelson B."/>
            <person name="Raja A."/>
            <person name="Underwood J."/>
            <person name="Diekhans M."/>
            <person name="Fiddes I."/>
            <person name="Haussler D."/>
            <person name="Eichler E."/>
        </authorList>
    </citation>
    <scope>NUCLEOTIDE SEQUENCE [LARGE SCALE GENOMIC DNA]</scope>
    <source>
        <strain evidence="2">Yerkes chimp pedigree #C0471</strain>
    </source>
</reference>
<accession>A0A2J8K3H0</accession>
<proteinExistence type="predicted"/>
<feature type="compositionally biased region" description="Basic and acidic residues" evidence="1">
    <location>
        <begin position="55"/>
        <end position="73"/>
    </location>
</feature>
<evidence type="ECO:0000313" key="2">
    <source>
        <dbReference type="EMBL" id="PNI29541.1"/>
    </source>
</evidence>
<comment type="caution">
    <text evidence="2">The sequence shown here is derived from an EMBL/GenBank/DDBJ whole genome shotgun (WGS) entry which is preliminary data.</text>
</comment>
<protein>
    <submittedName>
        <fullName evidence="2">BEX3 isoform 2</fullName>
    </submittedName>
</protein>
<name>A0A2J8K3H0_PANTR</name>